<feature type="transmembrane region" description="Helical" evidence="1">
    <location>
        <begin position="462"/>
        <end position="484"/>
    </location>
</feature>
<sequence>MPNSLSTRLDQDFLNLIPRDVIAAHTQRLLDPLRNERGEHLVAATAVLFATMVERYGGSPEGLYEFGKKVLHHQEDFHKKGNDQLEALRDFKQRLQLQHLNGDPMATTFHISPIGEFQYPWVNKPDTKFNDDGLYSVDLILDGQDAAKLKAKIDGAAESYLNEHTDEMKPAQAKQWELYVPYNDELDEETGEPTGRTIFHFKQNAKIILKDGSTKIVKIEIRDAGDNIINKQVFGGSEGRVLFSMRGIAVSSSKKAGVRLDFAKVQVTQLIQGSAGSRGFGAVEGGYVADGEDQGFGGADGDESGVAAHVVTGGSDPVAYVAAGLALIAAFISIRHGFRSGLEETNARHLEALGQKVRFEELKIPYIVPETRRTYSPDFILDNGIIIETKGKLEPKDRAKHLFIKTQHPDLDIRFVFQRPHDKINKGSPTSYAMWADKYGFKWASRIIPEAWTKGITLNGPIFGAVMTALLVALIVGFIIGAILTGGLLIPLVAFLAFLGIILTFAFYALRAFYHWAWDQGLKMGLLDIGYHFIIERDATVVETRDRHLIGTHTPGHNLDSIGICLVGGRELGMEGGVNNFLKVQLDTLFDLIFNLRTEFGFLKLVGHSEVQKYRNRMLPDCPALEMDDLRQDLDFYTFNRKKLE</sequence>
<dbReference type="CDD" id="cd06583">
    <property type="entry name" value="PGRP"/>
    <property type="match status" value="1"/>
</dbReference>
<dbReference type="CDD" id="cd22324">
    <property type="entry name" value="Endonuclease_I"/>
    <property type="match status" value="1"/>
</dbReference>
<dbReference type="Gene3D" id="3.40.91.30">
    <property type="match status" value="1"/>
</dbReference>
<name>A0A813AHT2_9DINO</name>
<dbReference type="GO" id="GO:0006281">
    <property type="term" value="P:DNA repair"/>
    <property type="evidence" value="ECO:0007669"/>
    <property type="project" value="UniProtKB-ARBA"/>
</dbReference>
<reference evidence="3" key="1">
    <citation type="submission" date="2021-02" db="EMBL/GenBank/DDBJ databases">
        <authorList>
            <person name="Dougan E. K."/>
            <person name="Rhodes N."/>
            <person name="Thang M."/>
            <person name="Chan C."/>
        </authorList>
    </citation>
    <scope>NUCLEOTIDE SEQUENCE</scope>
</reference>
<dbReference type="GO" id="GO:0016032">
    <property type="term" value="P:viral process"/>
    <property type="evidence" value="ECO:0007669"/>
    <property type="project" value="InterPro"/>
</dbReference>
<dbReference type="Pfam" id="PF05367">
    <property type="entry name" value="Phage_endo_I"/>
    <property type="match status" value="1"/>
</dbReference>
<feature type="transmembrane region" description="Helical" evidence="1">
    <location>
        <begin position="318"/>
        <end position="338"/>
    </location>
</feature>
<dbReference type="Gene3D" id="2.40.50.140">
    <property type="entry name" value="Nucleic acid-binding proteins"/>
    <property type="match status" value="1"/>
</dbReference>
<organism evidence="3 4">
    <name type="scientific">Symbiodinium necroappetens</name>
    <dbReference type="NCBI Taxonomy" id="1628268"/>
    <lineage>
        <taxon>Eukaryota</taxon>
        <taxon>Sar</taxon>
        <taxon>Alveolata</taxon>
        <taxon>Dinophyceae</taxon>
        <taxon>Suessiales</taxon>
        <taxon>Symbiodiniaceae</taxon>
        <taxon>Symbiodinium</taxon>
    </lineage>
</organism>
<feature type="domain" description="N-acetylmuramoyl-L-alanine amidase" evidence="2">
    <location>
        <begin position="528"/>
        <end position="612"/>
    </location>
</feature>
<evidence type="ECO:0000313" key="3">
    <source>
        <dbReference type="EMBL" id="CAE7866145.1"/>
    </source>
</evidence>
<dbReference type="InterPro" id="IPR012340">
    <property type="entry name" value="NA-bd_OB-fold"/>
</dbReference>
<dbReference type="GO" id="GO:0009253">
    <property type="term" value="P:peptidoglycan catabolic process"/>
    <property type="evidence" value="ECO:0007669"/>
    <property type="project" value="InterPro"/>
</dbReference>
<accession>A0A813AHT2</accession>
<dbReference type="SUPFAM" id="SSF55846">
    <property type="entry name" value="N-acetylmuramoyl-L-alanine amidase-like"/>
    <property type="match status" value="1"/>
</dbReference>
<dbReference type="GO" id="GO:0008833">
    <property type="term" value="F:deoxyribonuclease IV (phage-T4-induced) activity"/>
    <property type="evidence" value="ECO:0007669"/>
    <property type="project" value="InterPro"/>
</dbReference>
<dbReference type="AlphaFoldDB" id="A0A813AHT2"/>
<dbReference type="Gene3D" id="3.40.80.10">
    <property type="entry name" value="Peptidoglycan recognition protein-like"/>
    <property type="match status" value="1"/>
</dbReference>
<dbReference type="Proteomes" id="UP000601435">
    <property type="component" value="Unassembled WGS sequence"/>
</dbReference>
<dbReference type="GO" id="GO:0015074">
    <property type="term" value="P:DNA integration"/>
    <property type="evidence" value="ECO:0007669"/>
    <property type="project" value="InterPro"/>
</dbReference>
<dbReference type="GO" id="GO:0008745">
    <property type="term" value="F:N-acetylmuramoyl-L-alanine amidase activity"/>
    <property type="evidence" value="ECO:0007669"/>
    <property type="project" value="InterPro"/>
</dbReference>
<proteinExistence type="predicted"/>
<evidence type="ECO:0000259" key="2">
    <source>
        <dbReference type="Pfam" id="PF01510"/>
    </source>
</evidence>
<keyword evidence="1" id="KW-1133">Transmembrane helix</keyword>
<gene>
    <name evidence="3" type="ORF">SNEC2469_LOCUS27736</name>
</gene>
<dbReference type="SUPFAM" id="SSF50249">
    <property type="entry name" value="Nucleic acid-binding proteins"/>
    <property type="match status" value="1"/>
</dbReference>
<evidence type="ECO:0000256" key="1">
    <source>
        <dbReference type="SAM" id="Phobius"/>
    </source>
</evidence>
<keyword evidence="1" id="KW-0812">Transmembrane</keyword>
<feature type="transmembrane region" description="Helical" evidence="1">
    <location>
        <begin position="490"/>
        <end position="514"/>
    </location>
</feature>
<dbReference type="InterPro" id="IPR008029">
    <property type="entry name" value="Phage_T7_Gp3_endoDNaseI"/>
</dbReference>
<dbReference type="EMBL" id="CAJNJA010058954">
    <property type="protein sequence ID" value="CAE7866145.1"/>
    <property type="molecule type" value="Genomic_DNA"/>
</dbReference>
<keyword evidence="4" id="KW-1185">Reference proteome</keyword>
<comment type="caution">
    <text evidence="3">The sequence shown here is derived from an EMBL/GenBank/DDBJ whole genome shotgun (WGS) entry which is preliminary data.</text>
</comment>
<dbReference type="OrthoDB" id="10001926at2759"/>
<dbReference type="Pfam" id="PF01510">
    <property type="entry name" value="Amidase_2"/>
    <property type="match status" value="1"/>
</dbReference>
<dbReference type="InterPro" id="IPR002502">
    <property type="entry name" value="Amidase_domain"/>
</dbReference>
<dbReference type="SUPFAM" id="SSF52980">
    <property type="entry name" value="Restriction endonuclease-like"/>
    <property type="match status" value="1"/>
</dbReference>
<feature type="non-terminal residue" evidence="3">
    <location>
        <position position="1"/>
    </location>
</feature>
<evidence type="ECO:0000313" key="4">
    <source>
        <dbReference type="Proteomes" id="UP000601435"/>
    </source>
</evidence>
<dbReference type="InterPro" id="IPR036505">
    <property type="entry name" value="Amidase/PGRP_sf"/>
</dbReference>
<keyword evidence="1" id="KW-0472">Membrane</keyword>
<protein>
    <recommendedName>
        <fullName evidence="2">N-acetylmuramoyl-L-alanine amidase domain-containing protein</fullName>
    </recommendedName>
</protein>
<dbReference type="InterPro" id="IPR011335">
    <property type="entry name" value="Restrct_endonuc-II-like"/>
</dbReference>